<organism evidence="2 3">
    <name type="scientific">Papilio xuthus</name>
    <name type="common">Asian swallowtail butterfly</name>
    <dbReference type="NCBI Taxonomy" id="66420"/>
    <lineage>
        <taxon>Eukaryota</taxon>
        <taxon>Metazoa</taxon>
        <taxon>Ecdysozoa</taxon>
        <taxon>Arthropoda</taxon>
        <taxon>Hexapoda</taxon>
        <taxon>Insecta</taxon>
        <taxon>Pterygota</taxon>
        <taxon>Neoptera</taxon>
        <taxon>Endopterygota</taxon>
        <taxon>Lepidoptera</taxon>
        <taxon>Glossata</taxon>
        <taxon>Ditrysia</taxon>
        <taxon>Papilionoidea</taxon>
        <taxon>Papilionidae</taxon>
        <taxon>Papilioninae</taxon>
        <taxon>Papilio</taxon>
    </lineage>
</organism>
<protein>
    <submittedName>
        <fullName evidence="2">Uncharacterized protein</fullName>
    </submittedName>
</protein>
<name>A0A194PIL1_PAPXU</name>
<accession>A0A194PIL1</accession>
<evidence type="ECO:0000313" key="3">
    <source>
        <dbReference type="Proteomes" id="UP000053268"/>
    </source>
</evidence>
<feature type="region of interest" description="Disordered" evidence="1">
    <location>
        <begin position="19"/>
        <end position="69"/>
    </location>
</feature>
<proteinExistence type="predicted"/>
<gene>
    <name evidence="2" type="ORF">RR46_10516</name>
</gene>
<sequence>MSQARLNCQSDWTPEIFELRPSVPPVPRTRLSSAPRSPHAGPHAPTENRKPHTRTPPMNDSDEIYNGVT</sequence>
<keyword evidence="3" id="KW-1185">Reference proteome</keyword>
<dbReference type="AlphaFoldDB" id="A0A194PIL1"/>
<reference evidence="2 3" key="1">
    <citation type="journal article" date="2015" name="Nat. Commun.">
        <title>Outbred genome sequencing and CRISPR/Cas9 gene editing in butterflies.</title>
        <authorList>
            <person name="Li X."/>
            <person name="Fan D."/>
            <person name="Zhang W."/>
            <person name="Liu G."/>
            <person name="Zhang L."/>
            <person name="Zhao L."/>
            <person name="Fang X."/>
            <person name="Chen L."/>
            <person name="Dong Y."/>
            <person name="Chen Y."/>
            <person name="Ding Y."/>
            <person name="Zhao R."/>
            <person name="Feng M."/>
            <person name="Zhu Y."/>
            <person name="Feng Y."/>
            <person name="Jiang X."/>
            <person name="Zhu D."/>
            <person name="Xiang H."/>
            <person name="Feng X."/>
            <person name="Li S."/>
            <person name="Wang J."/>
            <person name="Zhang G."/>
            <person name="Kronforst M.R."/>
            <person name="Wang W."/>
        </authorList>
    </citation>
    <scope>NUCLEOTIDE SEQUENCE [LARGE SCALE GENOMIC DNA]</scope>
    <source>
        <strain evidence="2">Ya'a_city_454_Px</strain>
        <tissue evidence="2">Whole body</tissue>
    </source>
</reference>
<dbReference type="Proteomes" id="UP000053268">
    <property type="component" value="Unassembled WGS sequence"/>
</dbReference>
<evidence type="ECO:0000313" key="2">
    <source>
        <dbReference type="EMBL" id="KPI93256.1"/>
    </source>
</evidence>
<dbReference type="EMBL" id="KQ459602">
    <property type="protein sequence ID" value="KPI93256.1"/>
    <property type="molecule type" value="Genomic_DNA"/>
</dbReference>
<evidence type="ECO:0000256" key="1">
    <source>
        <dbReference type="SAM" id="MobiDB-lite"/>
    </source>
</evidence>